<name>A0A4U5PDH5_STECR</name>
<organism evidence="2 3">
    <name type="scientific">Steinernema carpocapsae</name>
    <name type="common">Entomopathogenic nematode</name>
    <dbReference type="NCBI Taxonomy" id="34508"/>
    <lineage>
        <taxon>Eukaryota</taxon>
        <taxon>Metazoa</taxon>
        <taxon>Ecdysozoa</taxon>
        <taxon>Nematoda</taxon>
        <taxon>Chromadorea</taxon>
        <taxon>Rhabditida</taxon>
        <taxon>Tylenchina</taxon>
        <taxon>Panagrolaimomorpha</taxon>
        <taxon>Strongyloidoidea</taxon>
        <taxon>Steinernematidae</taxon>
        <taxon>Steinernema</taxon>
    </lineage>
</organism>
<dbReference type="EMBL" id="AZBU02000002">
    <property type="protein sequence ID" value="TKR94472.1"/>
    <property type="molecule type" value="Genomic_DNA"/>
</dbReference>
<keyword evidence="1" id="KW-0812">Transmembrane</keyword>
<dbReference type="Proteomes" id="UP000298663">
    <property type="component" value="Unassembled WGS sequence"/>
</dbReference>
<accession>A0A4U5PDH5</accession>
<reference evidence="2 3" key="2">
    <citation type="journal article" date="2019" name="G3 (Bethesda)">
        <title>Hybrid Assembly of the Genome of the Entomopathogenic Nematode Steinernema carpocapsae Identifies the X-Chromosome.</title>
        <authorList>
            <person name="Serra L."/>
            <person name="Macchietto M."/>
            <person name="Macias-Munoz A."/>
            <person name="McGill C.J."/>
            <person name="Rodriguez I.M."/>
            <person name="Rodriguez B."/>
            <person name="Murad R."/>
            <person name="Mortazavi A."/>
        </authorList>
    </citation>
    <scope>NUCLEOTIDE SEQUENCE [LARGE SCALE GENOMIC DNA]</scope>
    <source>
        <strain evidence="2 3">ALL</strain>
    </source>
</reference>
<keyword evidence="1" id="KW-1133">Transmembrane helix</keyword>
<reference evidence="2 3" key="1">
    <citation type="journal article" date="2015" name="Genome Biol.">
        <title>Comparative genomics of Steinernema reveals deeply conserved gene regulatory networks.</title>
        <authorList>
            <person name="Dillman A.R."/>
            <person name="Macchietto M."/>
            <person name="Porter C.F."/>
            <person name="Rogers A."/>
            <person name="Williams B."/>
            <person name="Antoshechkin I."/>
            <person name="Lee M.M."/>
            <person name="Goodwin Z."/>
            <person name="Lu X."/>
            <person name="Lewis E.E."/>
            <person name="Goodrich-Blair H."/>
            <person name="Stock S.P."/>
            <person name="Adams B.J."/>
            <person name="Sternberg P.W."/>
            <person name="Mortazavi A."/>
        </authorList>
    </citation>
    <scope>NUCLEOTIDE SEQUENCE [LARGE SCALE GENOMIC DNA]</scope>
    <source>
        <strain evidence="2 3">ALL</strain>
    </source>
</reference>
<evidence type="ECO:0000313" key="3">
    <source>
        <dbReference type="Proteomes" id="UP000298663"/>
    </source>
</evidence>
<evidence type="ECO:0000256" key="1">
    <source>
        <dbReference type="SAM" id="Phobius"/>
    </source>
</evidence>
<evidence type="ECO:0000313" key="2">
    <source>
        <dbReference type="EMBL" id="TKR94472.1"/>
    </source>
</evidence>
<gene>
    <name evidence="2" type="ORF">L596_008748</name>
</gene>
<keyword evidence="1" id="KW-0472">Membrane</keyword>
<feature type="transmembrane region" description="Helical" evidence="1">
    <location>
        <begin position="47"/>
        <end position="68"/>
    </location>
</feature>
<dbReference type="AlphaFoldDB" id="A0A4U5PDH5"/>
<proteinExistence type="predicted"/>
<keyword evidence="3" id="KW-1185">Reference proteome</keyword>
<comment type="caution">
    <text evidence="2">The sequence shown here is derived from an EMBL/GenBank/DDBJ whole genome shotgun (WGS) entry which is preliminary data.</text>
</comment>
<protein>
    <submittedName>
        <fullName evidence="2">Uncharacterized protein</fullName>
    </submittedName>
</protein>
<sequence>MDAPCISSSSSPISTWPKSRVSFRKLSSLVFVSASLRLYLKRRPKSGVFAMFFMHLSYIQYCVLQTVLNGIGLVHMFEIGWLEHIDCIKKTTIAETIFCLNDSSEHFVYISGVTPEILVEELDSEAGFGRLFDF</sequence>